<dbReference type="PANTHER" id="PTHR24220:SF689">
    <property type="entry name" value="LIPOPROTEIN-RELEASING SYSTEM ATP-BINDING PROTEIN LOLD"/>
    <property type="match status" value="1"/>
</dbReference>
<keyword evidence="4 6" id="KW-0067">ATP-binding</keyword>
<dbReference type="GO" id="GO:0016887">
    <property type="term" value="F:ATP hydrolysis activity"/>
    <property type="evidence" value="ECO:0007669"/>
    <property type="project" value="InterPro"/>
</dbReference>
<reference evidence="6 7" key="1">
    <citation type="submission" date="2018-03" db="EMBL/GenBank/DDBJ databases">
        <title>Genomic Encyclopedia of Archaeal and Bacterial Type Strains, Phase II (KMG-II): from individual species to whole genera.</title>
        <authorList>
            <person name="Goeker M."/>
        </authorList>
    </citation>
    <scope>NUCLEOTIDE SEQUENCE [LARGE SCALE GENOMIC DNA]</scope>
    <source>
        <strain evidence="6 7">DSM 100065</strain>
    </source>
</reference>
<dbReference type="SMART" id="SM00382">
    <property type="entry name" value="AAA"/>
    <property type="match status" value="1"/>
</dbReference>
<evidence type="ECO:0000256" key="1">
    <source>
        <dbReference type="ARBA" id="ARBA00005417"/>
    </source>
</evidence>
<evidence type="ECO:0000259" key="5">
    <source>
        <dbReference type="PROSITE" id="PS50893"/>
    </source>
</evidence>
<comment type="caution">
    <text evidence="6">The sequence shown here is derived from an EMBL/GenBank/DDBJ whole genome shotgun (WGS) entry which is preliminary data.</text>
</comment>
<dbReference type="RefSeq" id="WP_106347050.1">
    <property type="nucleotide sequence ID" value="NZ_PVUE01000001.1"/>
</dbReference>
<name>A0A2T1A6N1_9ACTN</name>
<dbReference type="PANTHER" id="PTHR24220">
    <property type="entry name" value="IMPORT ATP-BINDING PROTEIN"/>
    <property type="match status" value="1"/>
</dbReference>
<dbReference type="InterPro" id="IPR003439">
    <property type="entry name" value="ABC_transporter-like_ATP-bd"/>
</dbReference>
<feature type="domain" description="ABC transporter" evidence="5">
    <location>
        <begin position="5"/>
        <end position="220"/>
    </location>
</feature>
<accession>A0A2T1A6N1</accession>
<organism evidence="6 7">
    <name type="scientific">Antricoccus suffuscus</name>
    <dbReference type="NCBI Taxonomy" id="1629062"/>
    <lineage>
        <taxon>Bacteria</taxon>
        <taxon>Bacillati</taxon>
        <taxon>Actinomycetota</taxon>
        <taxon>Actinomycetes</taxon>
        <taxon>Geodermatophilales</taxon>
        <taxon>Antricoccaceae</taxon>
        <taxon>Antricoccus</taxon>
    </lineage>
</organism>
<dbReference type="InterPro" id="IPR003593">
    <property type="entry name" value="AAA+_ATPase"/>
</dbReference>
<comment type="similarity">
    <text evidence="1">Belongs to the ABC transporter superfamily.</text>
</comment>
<dbReference type="InterPro" id="IPR015854">
    <property type="entry name" value="ABC_transpr_LolD-like"/>
</dbReference>
<keyword evidence="7" id="KW-1185">Reference proteome</keyword>
<evidence type="ECO:0000313" key="7">
    <source>
        <dbReference type="Proteomes" id="UP000237752"/>
    </source>
</evidence>
<dbReference type="InterPro" id="IPR027417">
    <property type="entry name" value="P-loop_NTPase"/>
</dbReference>
<evidence type="ECO:0000313" key="6">
    <source>
        <dbReference type="EMBL" id="PRZ43988.1"/>
    </source>
</evidence>
<evidence type="ECO:0000256" key="3">
    <source>
        <dbReference type="ARBA" id="ARBA00022741"/>
    </source>
</evidence>
<dbReference type="PROSITE" id="PS50893">
    <property type="entry name" value="ABC_TRANSPORTER_2"/>
    <property type="match status" value="1"/>
</dbReference>
<dbReference type="GO" id="GO:0005524">
    <property type="term" value="F:ATP binding"/>
    <property type="evidence" value="ECO:0007669"/>
    <property type="project" value="UniProtKB-KW"/>
</dbReference>
<dbReference type="Pfam" id="PF00005">
    <property type="entry name" value="ABC_tran"/>
    <property type="match status" value="1"/>
</dbReference>
<gene>
    <name evidence="6" type="ORF">CLV47_101112</name>
</gene>
<evidence type="ECO:0000256" key="4">
    <source>
        <dbReference type="ARBA" id="ARBA00022840"/>
    </source>
</evidence>
<dbReference type="AlphaFoldDB" id="A0A2T1A6N1"/>
<dbReference type="GO" id="GO:0005886">
    <property type="term" value="C:plasma membrane"/>
    <property type="evidence" value="ECO:0007669"/>
    <property type="project" value="TreeGrafter"/>
</dbReference>
<dbReference type="SUPFAM" id="SSF52540">
    <property type="entry name" value="P-loop containing nucleoside triphosphate hydrolases"/>
    <property type="match status" value="1"/>
</dbReference>
<dbReference type="InterPro" id="IPR017911">
    <property type="entry name" value="MacB-like_ATP-bd"/>
</dbReference>
<dbReference type="Proteomes" id="UP000237752">
    <property type="component" value="Unassembled WGS sequence"/>
</dbReference>
<dbReference type="OrthoDB" id="9097991at2"/>
<dbReference type="CDD" id="cd03255">
    <property type="entry name" value="ABC_MJ0796_LolCDE_FtsE"/>
    <property type="match status" value="1"/>
</dbReference>
<dbReference type="GO" id="GO:0022857">
    <property type="term" value="F:transmembrane transporter activity"/>
    <property type="evidence" value="ECO:0007669"/>
    <property type="project" value="TreeGrafter"/>
</dbReference>
<proteinExistence type="inferred from homology"/>
<keyword evidence="2" id="KW-0813">Transport</keyword>
<sequence length="220" mass="22574">MSAVLDATNLYRFYHAGGEETLALQGVSLNVDAGEMVAVVGPSGSGKSTLLACLAGLDDPDGGMVRVVGQRITRTGEPVRAVLRSRHIGVLLQGHNLIDHLTVRDNIVLAQTIRGRAKQPPAGEILAQLGIAELASAMPGTLSGGEVARAGLAVALANGPELLLADEPTGELDETSERTVIDLLTDLTGAGTAVLVVTHSDAVAAAAGRVVVLRDGRIEP</sequence>
<protein>
    <submittedName>
        <fullName evidence="6">Putative ABC transport system ATP-binding protein</fullName>
    </submittedName>
</protein>
<dbReference type="Gene3D" id="3.40.50.300">
    <property type="entry name" value="P-loop containing nucleotide triphosphate hydrolases"/>
    <property type="match status" value="1"/>
</dbReference>
<dbReference type="EMBL" id="PVUE01000001">
    <property type="protein sequence ID" value="PRZ43988.1"/>
    <property type="molecule type" value="Genomic_DNA"/>
</dbReference>
<keyword evidence="3" id="KW-0547">Nucleotide-binding</keyword>
<evidence type="ECO:0000256" key="2">
    <source>
        <dbReference type="ARBA" id="ARBA00022448"/>
    </source>
</evidence>